<dbReference type="OrthoDB" id="298012at2759"/>
<keyword evidence="3" id="KW-0670">Pyruvate</keyword>
<evidence type="ECO:0000313" key="4">
    <source>
        <dbReference type="Proteomes" id="UP000478052"/>
    </source>
</evidence>
<dbReference type="GO" id="GO:0030267">
    <property type="term" value="F:glyoxylate reductase (NADPH) activity"/>
    <property type="evidence" value="ECO:0007669"/>
    <property type="project" value="TreeGrafter"/>
</dbReference>
<accession>A0A6G0VWX5</accession>
<protein>
    <submittedName>
        <fullName evidence="3">Glyoxylate reductase/hydroxypyruvate reductase-like</fullName>
    </submittedName>
</protein>
<dbReference type="InterPro" id="IPR006139">
    <property type="entry name" value="D-isomer_2_OHA_DH_cat_dom"/>
</dbReference>
<dbReference type="SUPFAM" id="SSF52283">
    <property type="entry name" value="Formate/glycerate dehydrogenase catalytic domain-like"/>
    <property type="match status" value="1"/>
</dbReference>
<dbReference type="Gene3D" id="3.40.50.720">
    <property type="entry name" value="NAD(P)-binding Rossmann-like Domain"/>
    <property type="match status" value="2"/>
</dbReference>
<sequence length="115" mass="12591">MHYRCSLEMCKSKKEDGSLTTQDIVDSVPGKFAIICSYAGIPMNEQILKAAGPSLKVVSTFSVGYDHIDLTSMKKYGVRLGNTPDVVTESVAEIAVGLVIATTRRFFEANRELKT</sequence>
<organism evidence="3 4">
    <name type="scientific">Aphis craccivora</name>
    <name type="common">Cowpea aphid</name>
    <dbReference type="NCBI Taxonomy" id="307492"/>
    <lineage>
        <taxon>Eukaryota</taxon>
        <taxon>Metazoa</taxon>
        <taxon>Ecdysozoa</taxon>
        <taxon>Arthropoda</taxon>
        <taxon>Hexapoda</taxon>
        <taxon>Insecta</taxon>
        <taxon>Pterygota</taxon>
        <taxon>Neoptera</taxon>
        <taxon>Paraneoptera</taxon>
        <taxon>Hemiptera</taxon>
        <taxon>Sternorrhyncha</taxon>
        <taxon>Aphidomorpha</taxon>
        <taxon>Aphidoidea</taxon>
        <taxon>Aphididae</taxon>
        <taxon>Aphidini</taxon>
        <taxon>Aphis</taxon>
        <taxon>Aphis</taxon>
    </lineage>
</organism>
<feature type="domain" description="D-isomer specific 2-hydroxyacid dehydrogenase catalytic" evidence="2">
    <location>
        <begin position="16"/>
        <end position="95"/>
    </location>
</feature>
<gene>
    <name evidence="3" type="ORF">FWK35_00037099</name>
</gene>
<evidence type="ECO:0000313" key="3">
    <source>
        <dbReference type="EMBL" id="KAF0709998.1"/>
    </source>
</evidence>
<evidence type="ECO:0000256" key="1">
    <source>
        <dbReference type="ARBA" id="ARBA00023002"/>
    </source>
</evidence>
<dbReference type="PANTHER" id="PTHR10996:SF277">
    <property type="entry name" value="GLYOXYLATE REDUCTASE_HYDROXYPYRUVATE REDUCTASE"/>
    <property type="match status" value="1"/>
</dbReference>
<dbReference type="GO" id="GO:0008465">
    <property type="term" value="F:hydroxypyruvate reductase (NADH) activity"/>
    <property type="evidence" value="ECO:0007669"/>
    <property type="project" value="TreeGrafter"/>
</dbReference>
<dbReference type="Pfam" id="PF00389">
    <property type="entry name" value="2-Hacid_dh"/>
    <property type="match status" value="1"/>
</dbReference>
<keyword evidence="4" id="KW-1185">Reference proteome</keyword>
<name>A0A6G0VWX5_APHCR</name>
<dbReference type="GO" id="GO:0005829">
    <property type="term" value="C:cytosol"/>
    <property type="evidence" value="ECO:0007669"/>
    <property type="project" value="TreeGrafter"/>
</dbReference>
<reference evidence="3 4" key="1">
    <citation type="submission" date="2019-08" db="EMBL/GenBank/DDBJ databases">
        <title>Whole genome of Aphis craccivora.</title>
        <authorList>
            <person name="Voronova N.V."/>
            <person name="Shulinski R.S."/>
            <person name="Bandarenka Y.V."/>
            <person name="Zhorov D.G."/>
            <person name="Warner D."/>
        </authorList>
    </citation>
    <scope>NUCLEOTIDE SEQUENCE [LARGE SCALE GENOMIC DNA]</scope>
    <source>
        <strain evidence="3">180601</strain>
        <tissue evidence="3">Whole Body</tissue>
    </source>
</reference>
<dbReference type="GO" id="GO:0051287">
    <property type="term" value="F:NAD binding"/>
    <property type="evidence" value="ECO:0007669"/>
    <property type="project" value="InterPro"/>
</dbReference>
<dbReference type="Proteomes" id="UP000478052">
    <property type="component" value="Unassembled WGS sequence"/>
</dbReference>
<dbReference type="AlphaFoldDB" id="A0A6G0VWX5"/>
<proteinExistence type="predicted"/>
<dbReference type="PANTHER" id="PTHR10996">
    <property type="entry name" value="2-HYDROXYACID DEHYDROGENASE-RELATED"/>
    <property type="match status" value="1"/>
</dbReference>
<keyword evidence="1" id="KW-0560">Oxidoreductase</keyword>
<dbReference type="EMBL" id="VUJU01011770">
    <property type="protein sequence ID" value="KAF0709998.1"/>
    <property type="molecule type" value="Genomic_DNA"/>
</dbReference>
<dbReference type="InterPro" id="IPR050223">
    <property type="entry name" value="D-isomer_2-hydroxyacid_DH"/>
</dbReference>
<evidence type="ECO:0000259" key="2">
    <source>
        <dbReference type="Pfam" id="PF00389"/>
    </source>
</evidence>
<comment type="caution">
    <text evidence="3">The sequence shown here is derived from an EMBL/GenBank/DDBJ whole genome shotgun (WGS) entry which is preliminary data.</text>
</comment>